<name>A0A5B7GNG5_PORTR</name>
<sequence>MVRHGFQFLLYSPNDSFDALVSITESKLKEGKGGASVVVTVTEDVPFLMNQLKVNLSAVQEGHITFTLVENVTEGPVRVKHGFYLGDELVYHQKVLPTPLEFPAACVTTASCTTDMELEQGPTLRSLVNVVDYLELMHSLLDFIKKHPDMISLPGKPLGSTEHAENCIFLKPNN</sequence>
<reference evidence="1 2" key="1">
    <citation type="submission" date="2019-05" db="EMBL/GenBank/DDBJ databases">
        <title>Another draft genome of Portunus trituberculatus and its Hox gene families provides insights of decapod evolution.</title>
        <authorList>
            <person name="Jeong J.-H."/>
            <person name="Song I."/>
            <person name="Kim S."/>
            <person name="Choi T."/>
            <person name="Kim D."/>
            <person name="Ryu S."/>
            <person name="Kim W."/>
        </authorList>
    </citation>
    <scope>NUCLEOTIDE SEQUENCE [LARGE SCALE GENOMIC DNA]</scope>
    <source>
        <tissue evidence="1">Muscle</tissue>
    </source>
</reference>
<dbReference type="AlphaFoldDB" id="A0A5B7GNG5"/>
<accession>A0A5B7GNG5</accession>
<keyword evidence="2" id="KW-1185">Reference proteome</keyword>
<protein>
    <submittedName>
        <fullName evidence="1">Uncharacterized protein</fullName>
    </submittedName>
</protein>
<gene>
    <name evidence="1" type="ORF">E2C01_055805</name>
</gene>
<dbReference type="Proteomes" id="UP000324222">
    <property type="component" value="Unassembled WGS sequence"/>
</dbReference>
<proteinExistence type="predicted"/>
<evidence type="ECO:0000313" key="1">
    <source>
        <dbReference type="EMBL" id="MPC61730.1"/>
    </source>
</evidence>
<comment type="caution">
    <text evidence="1">The sequence shown here is derived from an EMBL/GenBank/DDBJ whole genome shotgun (WGS) entry which is preliminary data.</text>
</comment>
<organism evidence="1 2">
    <name type="scientific">Portunus trituberculatus</name>
    <name type="common">Swimming crab</name>
    <name type="synonym">Neptunus trituberculatus</name>
    <dbReference type="NCBI Taxonomy" id="210409"/>
    <lineage>
        <taxon>Eukaryota</taxon>
        <taxon>Metazoa</taxon>
        <taxon>Ecdysozoa</taxon>
        <taxon>Arthropoda</taxon>
        <taxon>Crustacea</taxon>
        <taxon>Multicrustacea</taxon>
        <taxon>Malacostraca</taxon>
        <taxon>Eumalacostraca</taxon>
        <taxon>Eucarida</taxon>
        <taxon>Decapoda</taxon>
        <taxon>Pleocyemata</taxon>
        <taxon>Brachyura</taxon>
        <taxon>Eubrachyura</taxon>
        <taxon>Portunoidea</taxon>
        <taxon>Portunidae</taxon>
        <taxon>Portuninae</taxon>
        <taxon>Portunus</taxon>
    </lineage>
</organism>
<dbReference type="EMBL" id="VSRR010018854">
    <property type="protein sequence ID" value="MPC61730.1"/>
    <property type="molecule type" value="Genomic_DNA"/>
</dbReference>
<evidence type="ECO:0000313" key="2">
    <source>
        <dbReference type="Proteomes" id="UP000324222"/>
    </source>
</evidence>